<keyword evidence="1" id="KW-0732">Signal</keyword>
<dbReference type="AlphaFoldDB" id="A0A5E7E6W0"/>
<dbReference type="Pfam" id="PF07642">
    <property type="entry name" value="BBP2"/>
    <property type="match status" value="1"/>
</dbReference>
<evidence type="ECO:0000313" key="3">
    <source>
        <dbReference type="Proteomes" id="UP000381093"/>
    </source>
</evidence>
<accession>A0A5E7E6W0</accession>
<dbReference type="SUPFAM" id="SSF56935">
    <property type="entry name" value="Porins"/>
    <property type="match status" value="1"/>
</dbReference>
<feature type="chain" id="PRO_5022981483" description="Porin" evidence="1">
    <location>
        <begin position="24"/>
        <end position="450"/>
    </location>
</feature>
<organism evidence="2 3">
    <name type="scientific">Pseudomonas fluorescens</name>
    <dbReference type="NCBI Taxonomy" id="294"/>
    <lineage>
        <taxon>Bacteria</taxon>
        <taxon>Pseudomonadati</taxon>
        <taxon>Pseudomonadota</taxon>
        <taxon>Gammaproteobacteria</taxon>
        <taxon>Pseudomonadales</taxon>
        <taxon>Pseudomonadaceae</taxon>
        <taxon>Pseudomonas</taxon>
    </lineage>
</organism>
<dbReference type="EMBL" id="CABVHW010000017">
    <property type="protein sequence ID" value="VVO22451.1"/>
    <property type="molecule type" value="Genomic_DNA"/>
</dbReference>
<dbReference type="InterPro" id="IPR011486">
    <property type="entry name" value="BBP2"/>
</dbReference>
<protein>
    <recommendedName>
        <fullName evidence="4">Porin</fullName>
    </recommendedName>
</protein>
<name>A0A5E7E6W0_PSEFL</name>
<gene>
    <name evidence="2" type="ORF">PS710_04348</name>
</gene>
<sequence length="450" mass="50141" precursor="true">MKNVKVKVLGAVLAALAMVNCHADETEKPGEGTLFRSLFGERLEHDYGITVSNLLDIAYSRNNRSSHKEREDGLSNLPITGMSDEGLELGSLHLFVDKQLKGNVIPRITPLPGPKPEDFSFGFTAELNYGRNAQFARTYGWDMALDMNEQVNSKAQRDKDYFLSVPNAAVEMYVPYGPGVSFMAGVFGPAMGYEIPPNVRFARNPFASKTYAFVSEPGTVAGVLASSRVYNGGSGILGVELGVVQGWNNLRDNNDDKSLTGAMRWRTQDMKTWIDYEFIVGNEQNDAFSDVQAPPSRVVSPSGQFKQQHSLNGWHQFDQHWSMGAEVVYGRQDGDGKASTVDVVNGPGFDGASWWGVNAVVTYQIRPPLSWSLRGEHFSDPDGFILFPTTTARGEFNAVTTGFRYDVNKNLSLRPELRYDWFDARDHDRPYGNGRDRTQLSTMLEALYYF</sequence>
<feature type="signal peptide" evidence="1">
    <location>
        <begin position="1"/>
        <end position="23"/>
    </location>
</feature>
<dbReference type="Proteomes" id="UP000381093">
    <property type="component" value="Unassembled WGS sequence"/>
</dbReference>
<dbReference type="RefSeq" id="WP_150766312.1">
    <property type="nucleotide sequence ID" value="NZ_CABVHW010000017.1"/>
</dbReference>
<proteinExistence type="predicted"/>
<evidence type="ECO:0000256" key="1">
    <source>
        <dbReference type="SAM" id="SignalP"/>
    </source>
</evidence>
<reference evidence="2 3" key="1">
    <citation type="submission" date="2019-09" db="EMBL/GenBank/DDBJ databases">
        <authorList>
            <person name="Chandra G."/>
            <person name="Truman W A."/>
        </authorList>
    </citation>
    <scope>NUCLEOTIDE SEQUENCE [LARGE SCALE GENOMIC DNA]</scope>
    <source>
        <strain evidence="2">PS710</strain>
    </source>
</reference>
<evidence type="ECO:0000313" key="2">
    <source>
        <dbReference type="EMBL" id="VVO22451.1"/>
    </source>
</evidence>
<evidence type="ECO:0008006" key="4">
    <source>
        <dbReference type="Google" id="ProtNLM"/>
    </source>
</evidence>